<proteinExistence type="predicted"/>
<feature type="region of interest" description="Disordered" evidence="1">
    <location>
        <begin position="76"/>
        <end position="103"/>
    </location>
</feature>
<gene>
    <name evidence="2" type="ORF">PILCRDRAFT_585006</name>
</gene>
<dbReference type="AlphaFoldDB" id="A0A0C3BMU7"/>
<evidence type="ECO:0000313" key="3">
    <source>
        <dbReference type="Proteomes" id="UP000054166"/>
    </source>
</evidence>
<feature type="compositionally biased region" description="Basic and acidic residues" evidence="1">
    <location>
        <begin position="159"/>
        <end position="173"/>
    </location>
</feature>
<reference evidence="3" key="2">
    <citation type="submission" date="2015-01" db="EMBL/GenBank/DDBJ databases">
        <title>Evolutionary Origins and Diversification of the Mycorrhizal Mutualists.</title>
        <authorList>
            <consortium name="DOE Joint Genome Institute"/>
            <consortium name="Mycorrhizal Genomics Consortium"/>
            <person name="Kohler A."/>
            <person name="Kuo A."/>
            <person name="Nagy L.G."/>
            <person name="Floudas D."/>
            <person name="Copeland A."/>
            <person name="Barry K.W."/>
            <person name="Cichocki N."/>
            <person name="Veneault-Fourrey C."/>
            <person name="LaButti K."/>
            <person name="Lindquist E.A."/>
            <person name="Lipzen A."/>
            <person name="Lundell T."/>
            <person name="Morin E."/>
            <person name="Murat C."/>
            <person name="Riley R."/>
            <person name="Ohm R."/>
            <person name="Sun H."/>
            <person name="Tunlid A."/>
            <person name="Henrissat B."/>
            <person name="Grigoriev I.V."/>
            <person name="Hibbett D.S."/>
            <person name="Martin F."/>
        </authorList>
    </citation>
    <scope>NUCLEOTIDE SEQUENCE [LARGE SCALE GENOMIC DNA]</scope>
    <source>
        <strain evidence="3">F 1598</strain>
    </source>
</reference>
<name>A0A0C3BMU7_PILCF</name>
<sequence length="210" mass="23486">MRDPTWDALFVATYQSTDETDDAEGIDPETDSEEVAMSIPSQPWVTRPPTYRAAVVAEGIEQLDLLVKTRRTKINQSKDIKSHVGQPHARRLGEQKEKPLPYPGKGDPIHLDLVDQLWLSGHPESASRRMILHWTKEEVDDGELGDVENSMVGDWEAAQDKGEDGYIDPELRSDPGGGSFEEIDASDAEDLLAVILMLYLYLRLGCLDKL</sequence>
<dbReference type="InParanoid" id="A0A0C3BMU7"/>
<organism evidence="2 3">
    <name type="scientific">Piloderma croceum (strain F 1598)</name>
    <dbReference type="NCBI Taxonomy" id="765440"/>
    <lineage>
        <taxon>Eukaryota</taxon>
        <taxon>Fungi</taxon>
        <taxon>Dikarya</taxon>
        <taxon>Basidiomycota</taxon>
        <taxon>Agaricomycotina</taxon>
        <taxon>Agaricomycetes</taxon>
        <taxon>Agaricomycetidae</taxon>
        <taxon>Atheliales</taxon>
        <taxon>Atheliaceae</taxon>
        <taxon>Piloderma</taxon>
    </lineage>
</organism>
<evidence type="ECO:0000256" key="1">
    <source>
        <dbReference type="SAM" id="MobiDB-lite"/>
    </source>
</evidence>
<dbReference type="Proteomes" id="UP000054166">
    <property type="component" value="Unassembled WGS sequence"/>
</dbReference>
<dbReference type="OrthoDB" id="3064874at2759"/>
<feature type="compositionally biased region" description="Acidic residues" evidence="1">
    <location>
        <begin position="18"/>
        <end position="34"/>
    </location>
</feature>
<protein>
    <submittedName>
        <fullName evidence="2">Uncharacterized protein</fullName>
    </submittedName>
</protein>
<feature type="region of interest" description="Disordered" evidence="1">
    <location>
        <begin position="17"/>
        <end position="43"/>
    </location>
</feature>
<accession>A0A0C3BMU7</accession>
<reference evidence="2 3" key="1">
    <citation type="submission" date="2014-04" db="EMBL/GenBank/DDBJ databases">
        <authorList>
            <consortium name="DOE Joint Genome Institute"/>
            <person name="Kuo A."/>
            <person name="Tarkka M."/>
            <person name="Buscot F."/>
            <person name="Kohler A."/>
            <person name="Nagy L.G."/>
            <person name="Floudas D."/>
            <person name="Copeland A."/>
            <person name="Barry K.W."/>
            <person name="Cichocki N."/>
            <person name="Veneault-Fourrey C."/>
            <person name="LaButti K."/>
            <person name="Lindquist E.A."/>
            <person name="Lipzen A."/>
            <person name="Lundell T."/>
            <person name="Morin E."/>
            <person name="Murat C."/>
            <person name="Sun H."/>
            <person name="Tunlid A."/>
            <person name="Henrissat B."/>
            <person name="Grigoriev I.V."/>
            <person name="Hibbett D.S."/>
            <person name="Martin F."/>
            <person name="Nordberg H.P."/>
            <person name="Cantor M.N."/>
            <person name="Hua S.X."/>
        </authorList>
    </citation>
    <scope>NUCLEOTIDE SEQUENCE [LARGE SCALE GENOMIC DNA]</scope>
    <source>
        <strain evidence="2 3">F 1598</strain>
    </source>
</reference>
<evidence type="ECO:0000313" key="2">
    <source>
        <dbReference type="EMBL" id="KIM78592.1"/>
    </source>
</evidence>
<dbReference type="HOGENOM" id="CLU_1310550_0_0_1"/>
<dbReference type="EMBL" id="KN833015">
    <property type="protein sequence ID" value="KIM78592.1"/>
    <property type="molecule type" value="Genomic_DNA"/>
</dbReference>
<feature type="region of interest" description="Disordered" evidence="1">
    <location>
        <begin position="159"/>
        <end position="181"/>
    </location>
</feature>
<keyword evidence="3" id="KW-1185">Reference proteome</keyword>